<evidence type="ECO:0000313" key="3">
    <source>
        <dbReference type="Proteomes" id="UP000606172"/>
    </source>
</evidence>
<name>A0A919VDB0_9ACTN</name>
<proteinExistence type="predicted"/>
<dbReference type="EMBL" id="BOOW01000027">
    <property type="protein sequence ID" value="GII93964.1"/>
    <property type="molecule type" value="Genomic_DNA"/>
</dbReference>
<keyword evidence="1" id="KW-1133">Transmembrane helix</keyword>
<sequence length="221" mass="23710">MSIETIGAVLGLALLDTLSPSVIGVTLYLLLARPRRMSLLLGTYLGTVAAAYFALGVLLMLGLGAVEPLIDDTVWAWGQGLLGVALIVGSYYIPGKDPERASVRTRTFTMRAMLVLALGTWLFEFSTAVPYFGAIAIMTSAGLAAVQWLPLLAVYVTVMVIPGLLLLAAWAALGERVRARFERWQDKLASGSRTAVSWIVFIAGILLVLEAAEQVANWLSV</sequence>
<feature type="transmembrane region" description="Helical" evidence="1">
    <location>
        <begin position="114"/>
        <end position="146"/>
    </location>
</feature>
<dbReference type="RefSeq" id="WP_204027737.1">
    <property type="nucleotide sequence ID" value="NZ_BOOW01000027.1"/>
</dbReference>
<feature type="transmembrane region" description="Helical" evidence="1">
    <location>
        <begin position="6"/>
        <end position="31"/>
    </location>
</feature>
<keyword evidence="1" id="KW-0472">Membrane</keyword>
<evidence type="ECO:0008006" key="4">
    <source>
        <dbReference type="Google" id="ProtNLM"/>
    </source>
</evidence>
<dbReference type="InterPro" id="IPR021315">
    <property type="entry name" value="Gap/Sap"/>
</dbReference>
<keyword evidence="1" id="KW-0812">Transmembrane</keyword>
<dbReference type="Proteomes" id="UP000606172">
    <property type="component" value="Unassembled WGS sequence"/>
</dbReference>
<organism evidence="2 3">
    <name type="scientific">Sinosporangium siamense</name>
    <dbReference type="NCBI Taxonomy" id="1367973"/>
    <lineage>
        <taxon>Bacteria</taxon>
        <taxon>Bacillati</taxon>
        <taxon>Actinomycetota</taxon>
        <taxon>Actinomycetes</taxon>
        <taxon>Streptosporangiales</taxon>
        <taxon>Streptosporangiaceae</taxon>
        <taxon>Sinosporangium</taxon>
    </lineage>
</organism>
<protein>
    <recommendedName>
        <fullName evidence="4">Sap, sulfolipid-1-addressing protein</fullName>
    </recommendedName>
</protein>
<comment type="caution">
    <text evidence="2">The sequence shown here is derived from an EMBL/GenBank/DDBJ whole genome shotgun (WGS) entry which is preliminary data.</text>
</comment>
<evidence type="ECO:0000313" key="2">
    <source>
        <dbReference type="EMBL" id="GII93964.1"/>
    </source>
</evidence>
<dbReference type="AlphaFoldDB" id="A0A919VDB0"/>
<keyword evidence="3" id="KW-1185">Reference proteome</keyword>
<feature type="transmembrane region" description="Helical" evidence="1">
    <location>
        <begin position="38"/>
        <end position="62"/>
    </location>
</feature>
<feature type="transmembrane region" description="Helical" evidence="1">
    <location>
        <begin position="152"/>
        <end position="173"/>
    </location>
</feature>
<evidence type="ECO:0000256" key="1">
    <source>
        <dbReference type="SAM" id="Phobius"/>
    </source>
</evidence>
<feature type="transmembrane region" description="Helical" evidence="1">
    <location>
        <begin position="74"/>
        <end position="93"/>
    </location>
</feature>
<accession>A0A919VDB0</accession>
<reference evidence="2" key="1">
    <citation type="submission" date="2021-01" db="EMBL/GenBank/DDBJ databases">
        <title>Whole genome shotgun sequence of Sinosporangium siamense NBRC 109515.</title>
        <authorList>
            <person name="Komaki H."/>
            <person name="Tamura T."/>
        </authorList>
    </citation>
    <scope>NUCLEOTIDE SEQUENCE</scope>
    <source>
        <strain evidence="2">NBRC 109515</strain>
    </source>
</reference>
<feature type="transmembrane region" description="Helical" evidence="1">
    <location>
        <begin position="194"/>
        <end position="212"/>
    </location>
</feature>
<dbReference type="Pfam" id="PF11139">
    <property type="entry name" value="SfLAP"/>
    <property type="match status" value="1"/>
</dbReference>
<gene>
    <name evidence="2" type="ORF">Ssi02_41950</name>
</gene>